<dbReference type="EMBL" id="PKSG01000314">
    <property type="protein sequence ID" value="POR36521.1"/>
    <property type="molecule type" value="Genomic_DNA"/>
</dbReference>
<accession>A0A2S4L257</accession>
<feature type="compositionally biased region" description="Polar residues" evidence="1">
    <location>
        <begin position="230"/>
        <end position="241"/>
    </location>
</feature>
<keyword evidence="3" id="KW-1185">Reference proteome</keyword>
<dbReference type="AlphaFoldDB" id="A0A2S4L257"/>
<reference evidence="2 3" key="1">
    <citation type="submission" date="2018-01" db="EMBL/GenBank/DDBJ databases">
        <title>Harnessing the power of phylogenomics to disentangle the directionality and signatures of interkingdom host jumping in the parasitic fungal genus Tolypocladium.</title>
        <authorList>
            <person name="Quandt C.A."/>
            <person name="Patterson W."/>
            <person name="Spatafora J.W."/>
        </authorList>
    </citation>
    <scope>NUCLEOTIDE SEQUENCE [LARGE SCALE GENOMIC DNA]</scope>
    <source>
        <strain evidence="2 3">NRBC 100945</strain>
    </source>
</reference>
<feature type="region of interest" description="Disordered" evidence="1">
    <location>
        <begin position="58"/>
        <end position="262"/>
    </location>
</feature>
<feature type="compositionally biased region" description="Low complexity" evidence="1">
    <location>
        <begin position="206"/>
        <end position="229"/>
    </location>
</feature>
<feature type="compositionally biased region" description="Polar residues" evidence="1">
    <location>
        <begin position="166"/>
        <end position="187"/>
    </location>
</feature>
<dbReference type="OrthoDB" id="4927222at2759"/>
<protein>
    <submittedName>
        <fullName evidence="2">Uncharacterized protein</fullName>
    </submittedName>
</protein>
<sequence length="477" mass="52903">MPGYKSESLASRVIVVGLQMYRDTLRVIRNRELYRGTRIAHSIRLIAAQVAMRISWPLSGGERPPSRPPTSQPSKAPEGRCSTGMSGSSLYFGSPEPGAQVESRASMHGTAPQMMPSHEHDADPDDAVSSSPDAETARRQAPTLANKAPRCGNKSPYPFGLPGRESLTSSWSYSDTLSGERTPSSSNSHEEYDDDHGQESMPHRGNVTSAPPTTSSNSSSSSSSNSPRSQTCSIASPSSRLSDWLMPRPVSSPPTSSPRSLTDSILSLFEPLPSAEAQRDRPPYTAWSPKGQRRLRYIRHALSMPHDACPEAVQDFLARNPSVIRHLAYNTVGHPDWAFDDRGVDGAEVHVCGAAVDRNLLLYQAIAEVFWQSRRVWDVLDMAAEPTDETEWTLRVWFRKRRRDAVPLASFTRMLDEDPDLVMEDHQRRALAQEIRRKRPDSLLKCSTGVADIEDRDARDSRLPSCQDSPDVNHESY</sequence>
<comment type="caution">
    <text evidence="2">The sequence shown here is derived from an EMBL/GenBank/DDBJ whole genome shotgun (WGS) entry which is preliminary data.</text>
</comment>
<evidence type="ECO:0000256" key="1">
    <source>
        <dbReference type="SAM" id="MobiDB-lite"/>
    </source>
</evidence>
<name>A0A2S4L257_9HYPO</name>
<gene>
    <name evidence="2" type="ORF">TPAR_03229</name>
</gene>
<evidence type="ECO:0000313" key="2">
    <source>
        <dbReference type="EMBL" id="POR36521.1"/>
    </source>
</evidence>
<organism evidence="2 3">
    <name type="scientific">Tolypocladium paradoxum</name>
    <dbReference type="NCBI Taxonomy" id="94208"/>
    <lineage>
        <taxon>Eukaryota</taxon>
        <taxon>Fungi</taxon>
        <taxon>Dikarya</taxon>
        <taxon>Ascomycota</taxon>
        <taxon>Pezizomycotina</taxon>
        <taxon>Sordariomycetes</taxon>
        <taxon>Hypocreomycetidae</taxon>
        <taxon>Hypocreales</taxon>
        <taxon>Ophiocordycipitaceae</taxon>
        <taxon>Tolypocladium</taxon>
    </lineage>
</organism>
<dbReference type="Proteomes" id="UP000237481">
    <property type="component" value="Unassembled WGS sequence"/>
</dbReference>
<proteinExistence type="predicted"/>
<evidence type="ECO:0000313" key="3">
    <source>
        <dbReference type="Proteomes" id="UP000237481"/>
    </source>
</evidence>
<feature type="region of interest" description="Disordered" evidence="1">
    <location>
        <begin position="455"/>
        <end position="477"/>
    </location>
</feature>
<dbReference type="STRING" id="94208.A0A2S4L257"/>